<gene>
    <name evidence="1" type="ORF">SAMN05192568_105023</name>
</gene>
<proteinExistence type="predicted"/>
<keyword evidence="2" id="KW-1185">Reference proteome</keyword>
<dbReference type="Proteomes" id="UP000199048">
    <property type="component" value="Unassembled WGS sequence"/>
</dbReference>
<evidence type="ECO:0000313" key="2">
    <source>
        <dbReference type="Proteomes" id="UP000199048"/>
    </source>
</evidence>
<reference evidence="2" key="1">
    <citation type="submission" date="2016-10" db="EMBL/GenBank/DDBJ databases">
        <authorList>
            <person name="Varghese N."/>
            <person name="Submissions S."/>
        </authorList>
    </citation>
    <scope>NUCLEOTIDE SEQUENCE [LARGE SCALE GENOMIC DNA]</scope>
    <source>
        <strain evidence="2">BL36</strain>
    </source>
</reference>
<dbReference type="EMBL" id="FOTK01000050">
    <property type="protein sequence ID" value="SFM72648.1"/>
    <property type="molecule type" value="Genomic_DNA"/>
</dbReference>
<organism evidence="1 2">
    <name type="scientific">Methylobacterium pseudosasicola</name>
    <dbReference type="NCBI Taxonomy" id="582667"/>
    <lineage>
        <taxon>Bacteria</taxon>
        <taxon>Pseudomonadati</taxon>
        <taxon>Pseudomonadota</taxon>
        <taxon>Alphaproteobacteria</taxon>
        <taxon>Hyphomicrobiales</taxon>
        <taxon>Methylobacteriaceae</taxon>
        <taxon>Methylobacterium</taxon>
    </lineage>
</organism>
<sequence>MVVVLDHRSSAISASACWRKASLRLSDMTLPVGYPVELDHAL</sequence>
<name>A0A1I4T790_9HYPH</name>
<evidence type="ECO:0000313" key="1">
    <source>
        <dbReference type="EMBL" id="SFM72648.1"/>
    </source>
</evidence>
<accession>A0A1I4T790</accession>
<dbReference type="AlphaFoldDB" id="A0A1I4T790"/>
<protein>
    <submittedName>
        <fullName evidence="1">Uncharacterized protein</fullName>
    </submittedName>
</protein>